<gene>
    <name evidence="1" type="ORF">BN2614_LOCUS6</name>
</gene>
<organism evidence="1 2">
    <name type="scientific">Gulo gulo</name>
    <name type="common">Wolverine</name>
    <name type="synonym">Gluton</name>
    <dbReference type="NCBI Taxonomy" id="48420"/>
    <lineage>
        <taxon>Eukaryota</taxon>
        <taxon>Metazoa</taxon>
        <taxon>Chordata</taxon>
        <taxon>Craniata</taxon>
        <taxon>Vertebrata</taxon>
        <taxon>Euteleostomi</taxon>
        <taxon>Mammalia</taxon>
        <taxon>Eutheria</taxon>
        <taxon>Laurasiatheria</taxon>
        <taxon>Carnivora</taxon>
        <taxon>Caniformia</taxon>
        <taxon>Musteloidea</taxon>
        <taxon>Mustelidae</taxon>
        <taxon>Guloninae</taxon>
        <taxon>Gulo</taxon>
    </lineage>
</organism>
<comment type="caution">
    <text evidence="1">The sequence shown here is derived from an EMBL/GenBank/DDBJ whole genome shotgun (WGS) entry which is preliminary data.</text>
</comment>
<evidence type="ECO:0000313" key="2">
    <source>
        <dbReference type="Proteomes" id="UP000269945"/>
    </source>
</evidence>
<dbReference type="AlphaFoldDB" id="A0A9X9MEJ3"/>
<protein>
    <submittedName>
        <fullName evidence="1">Uncharacterized protein</fullName>
    </submittedName>
</protein>
<dbReference type="Proteomes" id="UP000269945">
    <property type="component" value="Unassembled WGS sequence"/>
</dbReference>
<accession>A0A9X9MEJ3</accession>
<dbReference type="EMBL" id="CYRY02047063">
    <property type="protein sequence ID" value="VCX42953.1"/>
    <property type="molecule type" value="Genomic_DNA"/>
</dbReference>
<keyword evidence="2" id="KW-1185">Reference proteome</keyword>
<evidence type="ECO:0000313" key="1">
    <source>
        <dbReference type="EMBL" id="VCX42953.1"/>
    </source>
</evidence>
<name>A0A9X9MEJ3_GULGU</name>
<reference evidence="1 2" key="1">
    <citation type="submission" date="2018-10" db="EMBL/GenBank/DDBJ databases">
        <authorList>
            <person name="Ekblom R."/>
            <person name="Jareborg N."/>
        </authorList>
    </citation>
    <scope>NUCLEOTIDE SEQUENCE [LARGE SCALE GENOMIC DNA]</scope>
    <source>
        <tissue evidence="1">Muscle</tissue>
    </source>
</reference>
<sequence>MATGIFLETVQERDFPEFITTYLKLDHNFWPPLTITALVATHHGVQTSLENKGLIKPTEKLFPNIGTTFSHTIIDHTLCIINIEKC</sequence>
<proteinExistence type="predicted"/>